<keyword evidence="3" id="KW-1185">Reference proteome</keyword>
<accession>A0A1X2H6C6</accession>
<dbReference type="Pfam" id="PF19189">
    <property type="entry name" value="Mtf2"/>
    <property type="match status" value="1"/>
</dbReference>
<dbReference type="STRING" id="13706.A0A1X2H6C6"/>
<protein>
    <recommendedName>
        <fullName evidence="1">Mtf2-like C-terminal domain-containing protein</fullName>
    </recommendedName>
</protein>
<evidence type="ECO:0000259" key="1">
    <source>
        <dbReference type="Pfam" id="PF19189"/>
    </source>
</evidence>
<evidence type="ECO:0000313" key="3">
    <source>
        <dbReference type="Proteomes" id="UP000242180"/>
    </source>
</evidence>
<name>A0A1X2H6C6_SYNRA</name>
<dbReference type="GO" id="GO:0005739">
    <property type="term" value="C:mitochondrion"/>
    <property type="evidence" value="ECO:0007669"/>
    <property type="project" value="InterPro"/>
</dbReference>
<gene>
    <name evidence="2" type="ORF">BCR43DRAFT_495705</name>
</gene>
<proteinExistence type="predicted"/>
<dbReference type="EMBL" id="MCGN01000008">
    <property type="protein sequence ID" value="ORY94001.1"/>
    <property type="molecule type" value="Genomic_DNA"/>
</dbReference>
<dbReference type="InterPro" id="IPR043837">
    <property type="entry name" value="Mtf2-like_C"/>
</dbReference>
<dbReference type="PANTHER" id="PTHR39468">
    <property type="entry name" value="CHROMOSOME 7, WHOLE GENOME SHOTGUN SEQUENCE"/>
    <property type="match status" value="1"/>
</dbReference>
<dbReference type="InParanoid" id="A0A1X2H6C6"/>
<dbReference type="Proteomes" id="UP000242180">
    <property type="component" value="Unassembled WGS sequence"/>
</dbReference>
<sequence length="220" mass="25266">MVIENRNPQKKKKPLPRAVLAPLYGMHQMRAAKRTSERRPALRHESAEDMEKSSAICRAMVECHTSQDLLQCFLQHTASIPESAQLYPRYYGTILEQAIRQASLTLQDPYLALALFEQVKNRNIYSYVSGCTVKAYNAILAMRWQIWQDIHGMMTTVEEMNINGVGFDDETRAIVHTAVSEVESEMVLTGDKEHDGFTWSVDERRSANIMRELVGKWIFK</sequence>
<organism evidence="2 3">
    <name type="scientific">Syncephalastrum racemosum</name>
    <name type="common">Filamentous fungus</name>
    <dbReference type="NCBI Taxonomy" id="13706"/>
    <lineage>
        <taxon>Eukaryota</taxon>
        <taxon>Fungi</taxon>
        <taxon>Fungi incertae sedis</taxon>
        <taxon>Mucoromycota</taxon>
        <taxon>Mucoromycotina</taxon>
        <taxon>Mucoromycetes</taxon>
        <taxon>Mucorales</taxon>
        <taxon>Syncephalastraceae</taxon>
        <taxon>Syncephalastrum</taxon>
    </lineage>
</organism>
<reference evidence="2 3" key="1">
    <citation type="submission" date="2016-07" db="EMBL/GenBank/DDBJ databases">
        <title>Pervasive Adenine N6-methylation of Active Genes in Fungi.</title>
        <authorList>
            <consortium name="DOE Joint Genome Institute"/>
            <person name="Mondo S.J."/>
            <person name="Dannebaum R.O."/>
            <person name="Kuo R.C."/>
            <person name="Labutti K."/>
            <person name="Haridas S."/>
            <person name="Kuo A."/>
            <person name="Salamov A."/>
            <person name="Ahrendt S.R."/>
            <person name="Lipzen A."/>
            <person name="Sullivan W."/>
            <person name="Andreopoulos W.B."/>
            <person name="Clum A."/>
            <person name="Lindquist E."/>
            <person name="Daum C."/>
            <person name="Ramamoorthy G.K."/>
            <person name="Gryganskyi A."/>
            <person name="Culley D."/>
            <person name="Magnuson J.K."/>
            <person name="James T.Y."/>
            <person name="O'Malley M.A."/>
            <person name="Stajich J.E."/>
            <person name="Spatafora J.W."/>
            <person name="Visel A."/>
            <person name="Grigoriev I.V."/>
        </authorList>
    </citation>
    <scope>NUCLEOTIDE SEQUENCE [LARGE SCALE GENOMIC DNA]</scope>
    <source>
        <strain evidence="2 3">NRRL 2496</strain>
    </source>
</reference>
<comment type="caution">
    <text evidence="2">The sequence shown here is derived from an EMBL/GenBank/DDBJ whole genome shotgun (WGS) entry which is preliminary data.</text>
</comment>
<dbReference type="OrthoDB" id="2444174at2759"/>
<dbReference type="PANTHER" id="PTHR39468:SF1">
    <property type="entry name" value="MTF2-LIKE C-TERMINAL DOMAIN-CONTAINING PROTEIN"/>
    <property type="match status" value="1"/>
</dbReference>
<feature type="domain" description="Mtf2-like C-terminal" evidence="1">
    <location>
        <begin position="58"/>
        <end position="217"/>
    </location>
</feature>
<dbReference type="AlphaFoldDB" id="A0A1X2H6C6"/>
<dbReference type="InterPro" id="IPR040009">
    <property type="entry name" value="Mtf2/C5D6.12-like"/>
</dbReference>
<evidence type="ECO:0000313" key="2">
    <source>
        <dbReference type="EMBL" id="ORY94001.1"/>
    </source>
</evidence>